<evidence type="ECO:0000313" key="2">
    <source>
        <dbReference type="Proteomes" id="UP000663814"/>
    </source>
</evidence>
<dbReference type="InterPro" id="IPR017748">
    <property type="entry name" value="TagF"/>
</dbReference>
<keyword evidence="2" id="KW-1185">Reference proteome</keyword>
<sequence length="268" mass="30131">MAGYYGKITKKGDFISKGLSHATINTLHDFFSGGLENSIDELGSKWLERYSVAPVWYFYLQAGILGDSPFIGIWVSSVDRVGRHFPMTILQPLQHEIVKISELTKYKDWYCDAENLLFDTLNPSIDEKNTLDAIEALSIYNVGNVKGIEILLNCDGITELPKPQPSTALEKYLLEKIAELEGDVLALKIKVEELSHPLQNESVPAILSINTNYALKAEKINNFNFAESFNGHSIWFSRGNDDITSQLFFQRGFPESKLFTHFLTGCPA</sequence>
<dbReference type="PIRSF" id="PIRSF029287">
    <property type="entry name" value="UCP029287"/>
    <property type="match status" value="1"/>
</dbReference>
<gene>
    <name evidence="1" type="primary">tagF</name>
    <name evidence="1" type="ORF">I4W93_017730</name>
</gene>
<comment type="caution">
    <text evidence="1">The sequence shown here is derived from an EMBL/GenBank/DDBJ whole genome shotgun (WGS) entry which is preliminary data.</text>
</comment>
<accession>A0ABS7XFK3</accession>
<name>A0ABS7XFK3_9GAMM</name>
<organism evidence="1 2">
    <name type="scientific">Rheinheimera maricola</name>
    <dbReference type="NCBI Taxonomy" id="2793282"/>
    <lineage>
        <taxon>Bacteria</taxon>
        <taxon>Pseudomonadati</taxon>
        <taxon>Pseudomonadota</taxon>
        <taxon>Gammaproteobacteria</taxon>
        <taxon>Chromatiales</taxon>
        <taxon>Chromatiaceae</taxon>
        <taxon>Rheinheimera</taxon>
    </lineage>
</organism>
<dbReference type="Proteomes" id="UP000663814">
    <property type="component" value="Unassembled WGS sequence"/>
</dbReference>
<dbReference type="Pfam" id="PF09867">
    <property type="entry name" value="TagF_N"/>
    <property type="match status" value="1"/>
</dbReference>
<dbReference type="InterPro" id="IPR038225">
    <property type="entry name" value="TagF_sf"/>
</dbReference>
<evidence type="ECO:0000313" key="1">
    <source>
        <dbReference type="EMBL" id="MBZ9613438.1"/>
    </source>
</evidence>
<reference evidence="1 2" key="2">
    <citation type="submission" date="2021-08" db="EMBL/GenBank/DDBJ databases">
        <title>Rheinheimera aquimaris sp. nov., isolated from seawater of the East Sea in Korea.</title>
        <authorList>
            <person name="Kim K.H."/>
            <person name="Wenting R."/>
            <person name="Kim K.R."/>
            <person name="Jeon C.O."/>
        </authorList>
    </citation>
    <scope>NUCLEOTIDE SEQUENCE [LARGE SCALE GENOMIC DNA]</scope>
    <source>
        <strain evidence="1 2">MA-13</strain>
    </source>
</reference>
<dbReference type="EMBL" id="JAERPS020000007">
    <property type="protein sequence ID" value="MBZ9613438.1"/>
    <property type="molecule type" value="Genomic_DNA"/>
</dbReference>
<dbReference type="NCBIfam" id="TIGR03373">
    <property type="entry name" value="VI_minor_4"/>
    <property type="match status" value="1"/>
</dbReference>
<reference evidence="1 2" key="1">
    <citation type="submission" date="2020-12" db="EMBL/GenBank/DDBJ databases">
        <authorList>
            <person name="Ruan W."/>
            <person name="Khan S.A."/>
            <person name="Jeon C.O."/>
        </authorList>
    </citation>
    <scope>NUCLEOTIDE SEQUENCE [LARGE SCALE GENOMIC DNA]</scope>
    <source>
        <strain evidence="1 2">MA-13</strain>
    </source>
</reference>
<dbReference type="Gene3D" id="3.40.1730.10">
    <property type="entry name" value="pa0076 domain"/>
    <property type="match status" value="1"/>
</dbReference>
<protein>
    <submittedName>
        <fullName evidence="1">Type VI secretion system-associated protein TagF</fullName>
    </submittedName>
</protein>
<proteinExistence type="predicted"/>
<dbReference type="RefSeq" id="WP_205312127.1">
    <property type="nucleotide sequence ID" value="NZ_JAERPS020000007.1"/>
</dbReference>